<keyword evidence="1" id="KW-0812">Transmembrane</keyword>
<dbReference type="EMBL" id="JH636049">
    <property type="protein sequence ID" value="EID52332.1"/>
    <property type="molecule type" value="Genomic_DNA"/>
</dbReference>
<proteinExistence type="predicted"/>
<feature type="transmembrane region" description="Helical" evidence="1">
    <location>
        <begin position="26"/>
        <end position="46"/>
    </location>
</feature>
<dbReference type="STRING" id="882086.SacxiDRAFT_0045"/>
<dbReference type="HOGENOM" id="CLU_133838_0_0_11"/>
<evidence type="ECO:0000313" key="3">
    <source>
        <dbReference type="Proteomes" id="UP000004691"/>
    </source>
</evidence>
<sequence length="162" mass="16573">MHAQPAFPYPPGASAQANRRRHRSPAVLGFLTGASAVGAAWAIWALTPALTGPDTFTLNGTFTLLDGAIGNVSTTGCMGTGGYDDIAEGTSVTVYDEAGTVLATGGLIDSQLDTVSSDCVFTLQVAEVPDDRPMYQVEVSHRGKVAVDADSAKLGAVSLSLG</sequence>
<dbReference type="AlphaFoldDB" id="I0UWS9"/>
<name>I0UWS9_9PSEU</name>
<keyword evidence="3" id="KW-1185">Reference proteome</keyword>
<accession>I0UWS9</accession>
<keyword evidence="1" id="KW-1133">Transmembrane helix</keyword>
<evidence type="ECO:0000256" key="1">
    <source>
        <dbReference type="SAM" id="Phobius"/>
    </source>
</evidence>
<evidence type="ECO:0000313" key="2">
    <source>
        <dbReference type="EMBL" id="EID52332.1"/>
    </source>
</evidence>
<dbReference type="eggNOG" id="ENOG5033EHB">
    <property type="taxonomic scope" value="Bacteria"/>
</dbReference>
<organism evidence="2 3">
    <name type="scientific">Saccharomonospora xinjiangensis XJ-54</name>
    <dbReference type="NCBI Taxonomy" id="882086"/>
    <lineage>
        <taxon>Bacteria</taxon>
        <taxon>Bacillati</taxon>
        <taxon>Actinomycetota</taxon>
        <taxon>Actinomycetes</taxon>
        <taxon>Pseudonocardiales</taxon>
        <taxon>Pseudonocardiaceae</taxon>
        <taxon>Saccharomonospora</taxon>
    </lineage>
</organism>
<protein>
    <submittedName>
        <fullName evidence="2">Uncharacterized protein</fullName>
    </submittedName>
</protein>
<gene>
    <name evidence="2" type="ORF">SacxiDRAFT_0045</name>
</gene>
<dbReference type="Proteomes" id="UP000004691">
    <property type="component" value="Unassembled WGS sequence"/>
</dbReference>
<reference evidence="2 3" key="1">
    <citation type="submission" date="2012-01" db="EMBL/GenBank/DDBJ databases">
        <title>Improved High-Quality Draft sequence of Saccharomonospora xinjiangensis XJ-54.</title>
        <authorList>
            <consortium name="US DOE Joint Genome Institute"/>
            <person name="Lucas S."/>
            <person name="Han J."/>
            <person name="Lapidus A."/>
            <person name="Cheng J.-F."/>
            <person name="Goodwin L."/>
            <person name="Pitluck S."/>
            <person name="Peters L."/>
            <person name="Mikhailova N."/>
            <person name="Teshima H."/>
            <person name="Detter J.C."/>
            <person name="Han C."/>
            <person name="Tapia R."/>
            <person name="Land M."/>
            <person name="Hauser L."/>
            <person name="Kyrpides N."/>
            <person name="Ivanova N."/>
            <person name="Pagani I."/>
            <person name="Brambilla E.-M."/>
            <person name="Klenk H.-P."/>
            <person name="Woyke T."/>
        </authorList>
    </citation>
    <scope>NUCLEOTIDE SEQUENCE [LARGE SCALE GENOMIC DNA]</scope>
    <source>
        <strain evidence="2 3">XJ-54</strain>
    </source>
</reference>
<keyword evidence="1" id="KW-0472">Membrane</keyword>